<comment type="caution">
    <text evidence="2">The sequence shown here is derived from an EMBL/GenBank/DDBJ whole genome shotgun (WGS) entry which is preliminary data.</text>
</comment>
<organism evidence="2 3">
    <name type="scientific">Rhodovulum strictum</name>
    <dbReference type="NCBI Taxonomy" id="58314"/>
    <lineage>
        <taxon>Bacteria</taxon>
        <taxon>Pseudomonadati</taxon>
        <taxon>Pseudomonadota</taxon>
        <taxon>Alphaproteobacteria</taxon>
        <taxon>Rhodobacterales</taxon>
        <taxon>Paracoccaceae</taxon>
        <taxon>Rhodovulum</taxon>
    </lineage>
</organism>
<dbReference type="Pfam" id="PF09937">
    <property type="entry name" value="DUF2169"/>
    <property type="match status" value="1"/>
</dbReference>
<dbReference type="EMBL" id="WJPO01000011">
    <property type="protein sequence ID" value="MRH21089.1"/>
    <property type="molecule type" value="Genomic_DNA"/>
</dbReference>
<dbReference type="OrthoDB" id="237820at2"/>
<proteinExistence type="predicted"/>
<dbReference type="InterPro" id="IPR018683">
    <property type="entry name" value="DUF2169"/>
</dbReference>
<name>A0A844BEQ8_9RHOB</name>
<dbReference type="AlphaFoldDB" id="A0A844BEQ8"/>
<keyword evidence="3" id="KW-1185">Reference proteome</keyword>
<evidence type="ECO:0000259" key="1">
    <source>
        <dbReference type="Pfam" id="PF09937"/>
    </source>
</evidence>
<reference evidence="2 3" key="1">
    <citation type="submission" date="2019-11" db="EMBL/GenBank/DDBJ databases">
        <title>Draft Whole-Genome sequence of the marine photosynthetic bacterium Rhodovulum strictum DSM 11289.</title>
        <authorList>
            <person name="Kyndt J.A."/>
            <person name="Meyer T.E."/>
        </authorList>
    </citation>
    <scope>NUCLEOTIDE SEQUENCE [LARGE SCALE GENOMIC DNA]</scope>
    <source>
        <strain evidence="2 3">DSM 11289</strain>
    </source>
</reference>
<evidence type="ECO:0000313" key="2">
    <source>
        <dbReference type="EMBL" id="MRH21089.1"/>
    </source>
</evidence>
<dbReference type="Proteomes" id="UP000466730">
    <property type="component" value="Unassembled WGS sequence"/>
</dbReference>
<protein>
    <submittedName>
        <fullName evidence="2">DUF2169 domain-containing protein</fullName>
    </submittedName>
</protein>
<feature type="domain" description="DUF2169" evidence="1">
    <location>
        <begin position="21"/>
        <end position="318"/>
    </location>
</feature>
<gene>
    <name evidence="2" type="ORF">GH815_08780</name>
</gene>
<sequence length="368" mass="40759">MEILNQTRFVPAFTQGMDKAGREHLVLVVKGTFDFPDTGDMPPVAEDQRPLVMADEFTGAPGFSAPLWETDFAFRKPRCDVVVNGSAHAPGGRPVQGVRVGIRVGEWSKTLDVIGAREWRVVGPVVTATEPHPFSKMRFSYDTAFGGPDRSDPDDPAPAVYRPNPVGLGWGQVRNQSRLSGQPLPNTQEPGVAVTSPYGSYRPMALGPVGRGWPERLRYAGTYDQRWQDEVFPFLPADFDERYFQCAPEDQQIDPPGPGVPVILGHLTPRGREAFRLPPESALPVTIFRGQAAALERTLLPDTLLFDCEARAMMLVWRVSVPIRRIITEFSTAWIGPPTEAMVRARAEGRRYVRAVGMPEPEPEEDEA</sequence>
<dbReference type="RefSeq" id="WP_153748399.1">
    <property type="nucleotide sequence ID" value="NZ_BAAADI010000011.1"/>
</dbReference>
<evidence type="ECO:0000313" key="3">
    <source>
        <dbReference type="Proteomes" id="UP000466730"/>
    </source>
</evidence>
<accession>A0A844BEQ8</accession>